<sequence>MKQLLTILLLAWAADADVIAQPDTEIYVFDLRKRDGSITLENPYNVTYQNPGYDNQPHFLPDGSMYYVSTDNGQTDIAQVEFPEGSWAWLTRTTIGSEYSPTPIPGSQDFSYIRLDTNGMQRLYRHSYESQKPEVLLEDVKVGYHCWLDDNTLAAFVLGEPPSLQLCYVKSQNCTPKRKNIGRSLHKIPDSKAISFIHKDSTPWQIMSYDLSIGTFSPIINTLPESEDMCWGPDGTIFMGSGSVLYKYHPGKDKDWVAVSDLSEFDLSGITRLAVSPDGGRIAIVVDQASGD</sequence>
<name>L8JN75_9BACT</name>
<dbReference type="AlphaFoldDB" id="L8JN75"/>
<dbReference type="PATRIC" id="fig|1237149.3.peg.3707"/>
<dbReference type="Pfam" id="PF07676">
    <property type="entry name" value="PD40"/>
    <property type="match status" value="1"/>
</dbReference>
<dbReference type="Proteomes" id="UP000011135">
    <property type="component" value="Unassembled WGS sequence"/>
</dbReference>
<comment type="caution">
    <text evidence="1">The sequence shown here is derived from an EMBL/GenBank/DDBJ whole genome shotgun (WGS) entry which is preliminary data.</text>
</comment>
<dbReference type="InterPro" id="IPR011659">
    <property type="entry name" value="WD40"/>
</dbReference>
<dbReference type="RefSeq" id="WP_009581356.1">
    <property type="nucleotide sequence ID" value="NZ_AMZN01000055.1"/>
</dbReference>
<protein>
    <submittedName>
        <fullName evidence="1">Uncharacterized protein</fullName>
    </submittedName>
</protein>
<dbReference type="InterPro" id="IPR011042">
    <property type="entry name" value="6-blade_b-propeller_TolB-like"/>
</dbReference>
<reference evidence="1 2" key="1">
    <citation type="submission" date="2012-12" db="EMBL/GenBank/DDBJ databases">
        <title>Genome assembly of Fulvivirga imtechensis AK7.</title>
        <authorList>
            <person name="Nupur N."/>
            <person name="Khatri I."/>
            <person name="Kumar R."/>
            <person name="Subramanian S."/>
            <person name="Pinnaka A."/>
        </authorList>
    </citation>
    <scope>NUCLEOTIDE SEQUENCE [LARGE SCALE GENOMIC DNA]</scope>
    <source>
        <strain evidence="1 2">AK7</strain>
    </source>
</reference>
<evidence type="ECO:0000313" key="1">
    <source>
        <dbReference type="EMBL" id="ELR70260.1"/>
    </source>
</evidence>
<evidence type="ECO:0000313" key="2">
    <source>
        <dbReference type="Proteomes" id="UP000011135"/>
    </source>
</evidence>
<proteinExistence type="predicted"/>
<dbReference type="STRING" id="1237149.C900_03945"/>
<accession>L8JN75</accession>
<dbReference type="Gene3D" id="2.120.10.30">
    <property type="entry name" value="TolB, C-terminal domain"/>
    <property type="match status" value="1"/>
</dbReference>
<dbReference type="EMBL" id="AMZN01000055">
    <property type="protein sequence ID" value="ELR70260.1"/>
    <property type="molecule type" value="Genomic_DNA"/>
</dbReference>
<gene>
    <name evidence="1" type="ORF">C900_03945</name>
</gene>
<dbReference type="OrthoDB" id="9797498at2"/>
<dbReference type="SUPFAM" id="SSF69322">
    <property type="entry name" value="Tricorn protease domain 2"/>
    <property type="match status" value="1"/>
</dbReference>
<organism evidence="1 2">
    <name type="scientific">Fulvivirga imtechensis AK7</name>
    <dbReference type="NCBI Taxonomy" id="1237149"/>
    <lineage>
        <taxon>Bacteria</taxon>
        <taxon>Pseudomonadati</taxon>
        <taxon>Bacteroidota</taxon>
        <taxon>Cytophagia</taxon>
        <taxon>Cytophagales</taxon>
        <taxon>Fulvivirgaceae</taxon>
        <taxon>Fulvivirga</taxon>
    </lineage>
</organism>
<dbReference type="eggNOG" id="COG4538">
    <property type="taxonomic scope" value="Bacteria"/>
</dbReference>
<keyword evidence="2" id="KW-1185">Reference proteome</keyword>